<organism evidence="5 6">
    <name type="scientific">Cephalotrichum gorgonifer</name>
    <dbReference type="NCBI Taxonomy" id="2041049"/>
    <lineage>
        <taxon>Eukaryota</taxon>
        <taxon>Fungi</taxon>
        <taxon>Dikarya</taxon>
        <taxon>Ascomycota</taxon>
        <taxon>Pezizomycotina</taxon>
        <taxon>Sordariomycetes</taxon>
        <taxon>Hypocreomycetidae</taxon>
        <taxon>Microascales</taxon>
        <taxon>Microascaceae</taxon>
        <taxon>Cephalotrichum</taxon>
    </lineage>
</organism>
<dbReference type="PANTHER" id="PTHR20883">
    <property type="entry name" value="PHYTANOYL-COA DIOXYGENASE DOMAIN CONTAINING 1"/>
    <property type="match status" value="1"/>
</dbReference>
<evidence type="ECO:0000256" key="4">
    <source>
        <dbReference type="ARBA" id="ARBA00023004"/>
    </source>
</evidence>
<evidence type="ECO:0000313" key="5">
    <source>
        <dbReference type="EMBL" id="SPO07716.1"/>
    </source>
</evidence>
<dbReference type="Pfam" id="PF05721">
    <property type="entry name" value="PhyH"/>
    <property type="match status" value="1"/>
</dbReference>
<dbReference type="Gene3D" id="2.60.120.620">
    <property type="entry name" value="q2cbj1_9rhob like domain"/>
    <property type="match status" value="1"/>
</dbReference>
<comment type="cofactor">
    <cofactor evidence="1">
        <name>Fe cation</name>
        <dbReference type="ChEBI" id="CHEBI:24875"/>
    </cofactor>
</comment>
<comment type="similarity">
    <text evidence="2">Belongs to the PhyH family.</text>
</comment>
<reference evidence="5" key="1">
    <citation type="submission" date="2018-03" db="EMBL/GenBank/DDBJ databases">
        <authorList>
            <person name="Guldener U."/>
        </authorList>
    </citation>
    <scope>NUCLEOTIDE SEQUENCE</scope>
</reference>
<accession>A0AAE8N7M4</accession>
<dbReference type="PANTHER" id="PTHR20883:SF15">
    <property type="entry name" value="PHYTANOYL-COA DIOXYGENASE DOMAIN-CONTAINING PROTEIN 1"/>
    <property type="match status" value="1"/>
</dbReference>
<dbReference type="EMBL" id="ONZQ02000024">
    <property type="protein sequence ID" value="SPO07716.1"/>
    <property type="molecule type" value="Genomic_DNA"/>
</dbReference>
<evidence type="ECO:0000313" key="6">
    <source>
        <dbReference type="Proteomes" id="UP001187682"/>
    </source>
</evidence>
<dbReference type="SUPFAM" id="SSF51197">
    <property type="entry name" value="Clavaminate synthase-like"/>
    <property type="match status" value="1"/>
</dbReference>
<dbReference type="AlphaFoldDB" id="A0AAE8N7M4"/>
<evidence type="ECO:0000256" key="1">
    <source>
        <dbReference type="ARBA" id="ARBA00001962"/>
    </source>
</evidence>
<keyword evidence="3" id="KW-0479">Metal-binding</keyword>
<comment type="caution">
    <text evidence="5">The sequence shown here is derived from an EMBL/GenBank/DDBJ whole genome shotgun (WGS) entry which is preliminary data.</text>
</comment>
<dbReference type="GO" id="GO:0046872">
    <property type="term" value="F:metal ion binding"/>
    <property type="evidence" value="ECO:0007669"/>
    <property type="project" value="UniProtKB-KW"/>
</dbReference>
<evidence type="ECO:0008006" key="7">
    <source>
        <dbReference type="Google" id="ProtNLM"/>
    </source>
</evidence>
<sequence>MYTPVALLCRTPARSRLLRTKFMHAAIPSLSISGPAVTTSRRFSRLSRTSSVTSILKAVKDDGCVVIESMFTPSQISRLNKEMDAALANVSAGRPANANTPPLPGGIDPSVFGHNTKRLGNLPSSSAAFREDVADSESLHDICTGIFKETGDYWLSTAQMIEIGPGSKAQPLHADASGWWPFWSMGGKWTPEFAVNFLIATTDTTKANGATGVVRGSHRIKYHDVLDDATLGFWQFPDEQVEQIELKAGDCLLLGGRIVHRGEENKTTDEFRRLLSCTVISSTLTPEEAHPLLLERERARELSERAKKFLGFRELATTIGPDVWQDHQQGGLKRALGF</sequence>
<protein>
    <recommendedName>
        <fullName evidence="7">PhyH domain-containing protein</fullName>
    </recommendedName>
</protein>
<dbReference type="Proteomes" id="UP001187682">
    <property type="component" value="Unassembled WGS sequence"/>
</dbReference>
<gene>
    <name evidence="5" type="ORF">DNG_10411</name>
</gene>
<evidence type="ECO:0000256" key="2">
    <source>
        <dbReference type="ARBA" id="ARBA00005830"/>
    </source>
</evidence>
<evidence type="ECO:0000256" key="3">
    <source>
        <dbReference type="ARBA" id="ARBA00022723"/>
    </source>
</evidence>
<proteinExistence type="inferred from homology"/>
<keyword evidence="6" id="KW-1185">Reference proteome</keyword>
<name>A0AAE8N7M4_9PEZI</name>
<keyword evidence="4" id="KW-0408">Iron</keyword>
<dbReference type="InterPro" id="IPR008775">
    <property type="entry name" value="Phytyl_CoA_dOase-like"/>
</dbReference>